<dbReference type="GO" id="GO:0043190">
    <property type="term" value="C:ATP-binding cassette (ABC) transporter complex"/>
    <property type="evidence" value="ECO:0007669"/>
    <property type="project" value="InterPro"/>
</dbReference>
<dbReference type="GO" id="GO:0005524">
    <property type="term" value="F:ATP binding"/>
    <property type="evidence" value="ECO:0007669"/>
    <property type="project" value="UniProtKB-KW"/>
</dbReference>
<keyword evidence="3 6" id="KW-0067">ATP-binding</keyword>
<dbReference type="SUPFAM" id="SSF52540">
    <property type="entry name" value="P-loop containing nucleoside triphosphate hydrolases"/>
    <property type="match status" value="1"/>
</dbReference>
<evidence type="ECO:0000256" key="3">
    <source>
        <dbReference type="ARBA" id="ARBA00022840"/>
    </source>
</evidence>
<feature type="domain" description="ABC transporter" evidence="5">
    <location>
        <begin position="47"/>
        <end position="277"/>
    </location>
</feature>
<accession>A0A917NMU2</accession>
<gene>
    <name evidence="6" type="primary">fbpC1</name>
    <name evidence="6" type="ORF">GCM10011320_19750</name>
</gene>
<evidence type="ECO:0000259" key="5">
    <source>
        <dbReference type="PROSITE" id="PS50893"/>
    </source>
</evidence>
<keyword evidence="7" id="KW-1185">Reference proteome</keyword>
<keyword evidence="2" id="KW-0547">Nucleotide-binding</keyword>
<dbReference type="Gene3D" id="3.40.50.300">
    <property type="entry name" value="P-loop containing nucleotide triphosphate hydrolases"/>
    <property type="match status" value="1"/>
</dbReference>
<comment type="caution">
    <text evidence="6">The sequence shown here is derived from an EMBL/GenBank/DDBJ whole genome shotgun (WGS) entry which is preliminary data.</text>
</comment>
<dbReference type="PROSITE" id="PS50893">
    <property type="entry name" value="ABC_TRANSPORTER_2"/>
    <property type="match status" value="1"/>
</dbReference>
<name>A0A917NMU2_9PROT</name>
<dbReference type="PROSITE" id="PS00211">
    <property type="entry name" value="ABC_TRANSPORTER_1"/>
    <property type="match status" value="1"/>
</dbReference>
<dbReference type="Gene3D" id="2.40.50.100">
    <property type="match status" value="1"/>
</dbReference>
<sequence>MGEVRRGQSPLRFQRAARSSRAWGDAPPAFSAPAPPQDAPPMTAAAIRFTGVTKAFGLVRAVDDITFDLPQGALVTLLGPSGCGKTTTLRLVAGLELPTAGRIEIEGRDVTRLAAAERRIAMVFQSYALFPHMNVLENVSYGLVVGGARRQTAETEATAMLKTLGLEGLGARLPAELSGGQQQRVAVARALVLRPQVLLFDEPLSNLDARLRRRVREDIRDLQKRLGLSVVYVTHDQQEALAVSDLVVVMRDGRIAQKGTPTELYEDPADAFIADFMGEANVLAGEVLAPGRIAVGGAVLETAMRAHPAGAANLAVRPESIRLTAPEEAGGLPGRVQRAAFLGQTREYEVETAAGMLFVVTPAAASAWGEGAAVACRMDRVIPLRG</sequence>
<dbReference type="GO" id="GO:0022857">
    <property type="term" value="F:transmembrane transporter activity"/>
    <property type="evidence" value="ECO:0007669"/>
    <property type="project" value="InterPro"/>
</dbReference>
<dbReference type="InterPro" id="IPR003439">
    <property type="entry name" value="ABC_transporter-like_ATP-bd"/>
</dbReference>
<dbReference type="SMART" id="SM00382">
    <property type="entry name" value="AAA"/>
    <property type="match status" value="1"/>
</dbReference>
<dbReference type="InterPro" id="IPR050093">
    <property type="entry name" value="ABC_SmlMolc_Importer"/>
</dbReference>
<feature type="region of interest" description="Disordered" evidence="4">
    <location>
        <begin position="1"/>
        <end position="39"/>
    </location>
</feature>
<dbReference type="PANTHER" id="PTHR42781:SF4">
    <property type="entry name" value="SPERMIDINE_PUTRESCINE IMPORT ATP-BINDING PROTEIN POTA"/>
    <property type="match status" value="1"/>
</dbReference>
<dbReference type="InterPro" id="IPR027417">
    <property type="entry name" value="P-loop_NTPase"/>
</dbReference>
<dbReference type="SUPFAM" id="SSF50331">
    <property type="entry name" value="MOP-like"/>
    <property type="match status" value="1"/>
</dbReference>
<dbReference type="FunFam" id="3.40.50.300:FF:000425">
    <property type="entry name" value="Probable ABC transporter, ATP-binding subunit"/>
    <property type="match status" value="1"/>
</dbReference>
<dbReference type="GO" id="GO:0016887">
    <property type="term" value="F:ATP hydrolysis activity"/>
    <property type="evidence" value="ECO:0007669"/>
    <property type="project" value="InterPro"/>
</dbReference>
<dbReference type="Pfam" id="PF00005">
    <property type="entry name" value="ABC_tran"/>
    <property type="match status" value="1"/>
</dbReference>
<evidence type="ECO:0000256" key="2">
    <source>
        <dbReference type="ARBA" id="ARBA00022741"/>
    </source>
</evidence>
<reference evidence="6" key="1">
    <citation type="journal article" date="2014" name="Int. J. Syst. Evol. Microbiol.">
        <title>Complete genome sequence of Corynebacterium casei LMG S-19264T (=DSM 44701T), isolated from a smear-ripened cheese.</title>
        <authorList>
            <consortium name="US DOE Joint Genome Institute (JGI-PGF)"/>
            <person name="Walter F."/>
            <person name="Albersmeier A."/>
            <person name="Kalinowski J."/>
            <person name="Ruckert C."/>
        </authorList>
    </citation>
    <scope>NUCLEOTIDE SEQUENCE</scope>
    <source>
        <strain evidence="6">CGMCC 1.3617</strain>
    </source>
</reference>
<dbReference type="Pfam" id="PF08402">
    <property type="entry name" value="TOBE_2"/>
    <property type="match status" value="1"/>
</dbReference>
<protein>
    <submittedName>
        <fullName evidence="6">Fe(3+) ions import ATP-binding protein FbpC 1</fullName>
    </submittedName>
</protein>
<organism evidence="6 7">
    <name type="scientific">Neoroseomonas lacus</name>
    <dbReference type="NCBI Taxonomy" id="287609"/>
    <lineage>
        <taxon>Bacteria</taxon>
        <taxon>Pseudomonadati</taxon>
        <taxon>Pseudomonadota</taxon>
        <taxon>Alphaproteobacteria</taxon>
        <taxon>Acetobacterales</taxon>
        <taxon>Acetobacteraceae</taxon>
        <taxon>Neoroseomonas</taxon>
    </lineage>
</organism>
<dbReference type="InterPro" id="IPR008995">
    <property type="entry name" value="Mo/tungstate-bd_C_term_dom"/>
</dbReference>
<dbReference type="InterPro" id="IPR013611">
    <property type="entry name" value="Transp-assoc_OB_typ2"/>
</dbReference>
<proteinExistence type="predicted"/>
<dbReference type="Proteomes" id="UP000661507">
    <property type="component" value="Unassembled WGS sequence"/>
</dbReference>
<dbReference type="PANTHER" id="PTHR42781">
    <property type="entry name" value="SPERMIDINE/PUTRESCINE IMPORT ATP-BINDING PROTEIN POTA"/>
    <property type="match status" value="1"/>
</dbReference>
<dbReference type="GO" id="GO:0015697">
    <property type="term" value="P:quaternary ammonium group transport"/>
    <property type="evidence" value="ECO:0007669"/>
    <property type="project" value="UniProtKB-ARBA"/>
</dbReference>
<dbReference type="InterPro" id="IPR003593">
    <property type="entry name" value="AAA+_ATPase"/>
</dbReference>
<evidence type="ECO:0000313" key="6">
    <source>
        <dbReference type="EMBL" id="GGJ12552.1"/>
    </source>
</evidence>
<dbReference type="EMBL" id="BMKW01000004">
    <property type="protein sequence ID" value="GGJ12552.1"/>
    <property type="molecule type" value="Genomic_DNA"/>
</dbReference>
<dbReference type="InterPro" id="IPR017871">
    <property type="entry name" value="ABC_transporter-like_CS"/>
</dbReference>
<keyword evidence="1" id="KW-0813">Transport</keyword>
<dbReference type="AlphaFoldDB" id="A0A917NMU2"/>
<reference evidence="6" key="2">
    <citation type="submission" date="2020-09" db="EMBL/GenBank/DDBJ databases">
        <authorList>
            <person name="Sun Q."/>
            <person name="Zhou Y."/>
        </authorList>
    </citation>
    <scope>NUCLEOTIDE SEQUENCE</scope>
    <source>
        <strain evidence="6">CGMCC 1.3617</strain>
    </source>
</reference>
<evidence type="ECO:0000256" key="4">
    <source>
        <dbReference type="SAM" id="MobiDB-lite"/>
    </source>
</evidence>
<evidence type="ECO:0000313" key="7">
    <source>
        <dbReference type="Proteomes" id="UP000661507"/>
    </source>
</evidence>
<evidence type="ECO:0000256" key="1">
    <source>
        <dbReference type="ARBA" id="ARBA00022448"/>
    </source>
</evidence>